<dbReference type="InterPro" id="IPR036857">
    <property type="entry name" value="Thyroglobulin_1_sf"/>
</dbReference>
<keyword evidence="4" id="KW-0677">Repeat</keyword>
<dbReference type="InterPro" id="IPR002048">
    <property type="entry name" value="EF_hand_dom"/>
</dbReference>
<dbReference type="PANTHER" id="PTHR12352">
    <property type="entry name" value="SECRETED MODULAR CALCIUM-BINDING PROTEIN"/>
    <property type="match status" value="1"/>
</dbReference>
<dbReference type="SUPFAM" id="SSF47473">
    <property type="entry name" value="EF-hand"/>
    <property type="match status" value="1"/>
</dbReference>
<evidence type="ECO:0000259" key="9">
    <source>
        <dbReference type="PROSITE" id="PS50222"/>
    </source>
</evidence>
<name>U4ULZ6_DENPD</name>
<feature type="domain" description="Kazal-like" evidence="11">
    <location>
        <begin position="90"/>
        <end position="144"/>
    </location>
</feature>
<gene>
    <name evidence="12" type="ORF">D910_08535</name>
</gene>
<dbReference type="PROSITE" id="PS00484">
    <property type="entry name" value="THYROGLOBULIN_1_1"/>
    <property type="match status" value="1"/>
</dbReference>
<dbReference type="GO" id="GO:0005615">
    <property type="term" value="C:extracellular space"/>
    <property type="evidence" value="ECO:0007669"/>
    <property type="project" value="TreeGrafter"/>
</dbReference>
<accession>U4ULZ6</accession>
<keyword evidence="2" id="KW-0964">Secreted</keyword>
<proteinExistence type="predicted"/>
<evidence type="ECO:0000256" key="1">
    <source>
        <dbReference type="ARBA" id="ARBA00004613"/>
    </source>
</evidence>
<evidence type="ECO:0000259" key="10">
    <source>
        <dbReference type="PROSITE" id="PS51162"/>
    </source>
</evidence>
<dbReference type="SMART" id="SM00211">
    <property type="entry name" value="TY"/>
    <property type="match status" value="1"/>
</dbReference>
<dbReference type="Pfam" id="PF00086">
    <property type="entry name" value="Thyroglobulin_1"/>
    <property type="match status" value="1"/>
</dbReference>
<evidence type="ECO:0000256" key="7">
    <source>
        <dbReference type="PROSITE-ProRule" id="PRU00500"/>
    </source>
</evidence>
<dbReference type="PANTHER" id="PTHR12352:SF25">
    <property type="entry name" value="SPARC_OSTEONECTIN, CWCV AND KAZAL LIKE DOMAINS PROTEOGLYCAN 1"/>
    <property type="match status" value="1"/>
</dbReference>
<comment type="caution">
    <text evidence="7">Lacks conserved residue(s) required for the propagation of feature annotation.</text>
</comment>
<reference evidence="12 13" key="1">
    <citation type="journal article" date="2013" name="Genome Biol.">
        <title>Draft genome of the mountain pine beetle, Dendroctonus ponderosae Hopkins, a major forest pest.</title>
        <authorList>
            <person name="Keeling C.I."/>
            <person name="Yuen M.M."/>
            <person name="Liao N.Y."/>
            <person name="Docking T.R."/>
            <person name="Chan S.K."/>
            <person name="Taylor G.A."/>
            <person name="Palmquist D.L."/>
            <person name="Jackman S.D."/>
            <person name="Nguyen A."/>
            <person name="Li M."/>
            <person name="Henderson H."/>
            <person name="Janes J.K."/>
            <person name="Zhao Y."/>
            <person name="Pandoh P."/>
            <person name="Moore R."/>
            <person name="Sperling F.A."/>
            <person name="Huber D.P."/>
            <person name="Birol I."/>
            <person name="Jones S.J."/>
            <person name="Bohlmann J."/>
        </authorList>
    </citation>
    <scope>NUCLEOTIDE SEQUENCE</scope>
</reference>
<evidence type="ECO:0000313" key="12">
    <source>
        <dbReference type="EMBL" id="ERL91196.1"/>
    </source>
</evidence>
<evidence type="ECO:0000313" key="13">
    <source>
        <dbReference type="Proteomes" id="UP000030742"/>
    </source>
</evidence>
<dbReference type="PROSITE" id="PS51465">
    <property type="entry name" value="KAZAL_2"/>
    <property type="match status" value="1"/>
</dbReference>
<dbReference type="InterPro" id="IPR051950">
    <property type="entry name" value="Dev_reg/Prot_inhib"/>
</dbReference>
<dbReference type="Pfam" id="PF07648">
    <property type="entry name" value="Kazal_2"/>
    <property type="match status" value="1"/>
</dbReference>
<evidence type="ECO:0008006" key="14">
    <source>
        <dbReference type="Google" id="ProtNLM"/>
    </source>
</evidence>
<keyword evidence="3" id="KW-0732">Signal</keyword>
<dbReference type="InterPro" id="IPR002350">
    <property type="entry name" value="Kazal_dom"/>
</dbReference>
<keyword evidence="6" id="KW-0325">Glycoprotein</keyword>
<dbReference type="Proteomes" id="UP000030742">
    <property type="component" value="Unassembled WGS sequence"/>
</dbReference>
<dbReference type="OrthoDB" id="8875634at2759"/>
<organism evidence="12 13">
    <name type="scientific">Dendroctonus ponderosae</name>
    <name type="common">Mountain pine beetle</name>
    <dbReference type="NCBI Taxonomy" id="77166"/>
    <lineage>
        <taxon>Eukaryota</taxon>
        <taxon>Metazoa</taxon>
        <taxon>Ecdysozoa</taxon>
        <taxon>Arthropoda</taxon>
        <taxon>Hexapoda</taxon>
        <taxon>Insecta</taxon>
        <taxon>Pterygota</taxon>
        <taxon>Neoptera</taxon>
        <taxon>Endopterygota</taxon>
        <taxon>Coleoptera</taxon>
        <taxon>Polyphaga</taxon>
        <taxon>Cucujiformia</taxon>
        <taxon>Curculionidae</taxon>
        <taxon>Scolytinae</taxon>
        <taxon>Dendroctonus</taxon>
    </lineage>
</organism>
<feature type="domain" description="Thyroglobulin type-1" evidence="10">
    <location>
        <begin position="378"/>
        <end position="439"/>
    </location>
</feature>
<dbReference type="EMBL" id="KB632277">
    <property type="protein sequence ID" value="ERL91196.1"/>
    <property type="molecule type" value="Genomic_DNA"/>
</dbReference>
<dbReference type="AlphaFoldDB" id="U4ULZ6"/>
<dbReference type="Pfam" id="PF10591">
    <property type="entry name" value="SPARC_Ca_bdg"/>
    <property type="match status" value="1"/>
</dbReference>
<evidence type="ECO:0000256" key="2">
    <source>
        <dbReference type="ARBA" id="ARBA00022525"/>
    </source>
</evidence>
<dbReference type="SUPFAM" id="SSF100895">
    <property type="entry name" value="Kazal-type serine protease inhibitors"/>
    <property type="match status" value="1"/>
</dbReference>
<dbReference type="STRING" id="77166.U4ULZ6"/>
<sequence length="484" mass="54550">MPSIELQEEGDLPAGGLLYCRVRVAQRTEEEWIGKAICASRDVVVPKAGAKPEDPTSKNDDEEDVFYDSEDDADDEANDDASDSNDVVLLKVFHRCRPCPVVKPIFLCGSDNRTYSSLCRMDYHNCIHHSTVKVSCKGFCPCKGTSLKPYPLSNGNAEPEIKLRKKQRQSERLNNFISKYRATLDKSGTGGSISSSNPEKPSKKDVVYSFVPQDIKYDNKHYKYIKYTQFNKDNMLYGEDKDKLRGYNEVTDEKAFSNAINGLDPATSSPKQCPATALQAMGNRLLDWFSVVMADSSKRRRPRSKSRVRFTPSCRSEVRWMFQHLDENADSKLSVQELYDLEHDKGEGCLKSYLQQCDLDKDLVITSIEWCKCFAKADRSCAALRRIIISDAFDVYVPECDNLGFYKPIQCHEAIGMCWCVDKHGVEFANTRTHSKPNCNTIMTTSAPPAKKPESRLSNSLDGGSDDEDDDQEVEGSADHPTEY</sequence>
<dbReference type="CDD" id="cd00191">
    <property type="entry name" value="TY"/>
    <property type="match status" value="1"/>
</dbReference>
<feature type="disulfide bond" evidence="7">
    <location>
        <begin position="411"/>
        <end position="418"/>
    </location>
</feature>
<feature type="disulfide bond" evidence="7">
    <location>
        <begin position="381"/>
        <end position="400"/>
    </location>
</feature>
<feature type="region of interest" description="Disordered" evidence="8">
    <location>
        <begin position="439"/>
        <end position="484"/>
    </location>
</feature>
<dbReference type="Gene3D" id="3.30.60.30">
    <property type="match status" value="1"/>
</dbReference>
<dbReference type="PROSITE" id="PS51162">
    <property type="entry name" value="THYROGLOBULIN_1_2"/>
    <property type="match status" value="1"/>
</dbReference>
<dbReference type="CDD" id="cd00104">
    <property type="entry name" value="KAZAL_FS"/>
    <property type="match status" value="1"/>
</dbReference>
<dbReference type="GO" id="GO:0005509">
    <property type="term" value="F:calcium ion binding"/>
    <property type="evidence" value="ECO:0007669"/>
    <property type="project" value="InterPro"/>
</dbReference>
<dbReference type="GO" id="GO:0035592">
    <property type="term" value="P:establishment of protein localization to extracellular region"/>
    <property type="evidence" value="ECO:0007669"/>
    <property type="project" value="TreeGrafter"/>
</dbReference>
<dbReference type="InterPro" id="IPR011992">
    <property type="entry name" value="EF-hand-dom_pair"/>
</dbReference>
<evidence type="ECO:0000256" key="4">
    <source>
        <dbReference type="ARBA" id="ARBA00022737"/>
    </source>
</evidence>
<dbReference type="Gene3D" id="1.10.238.10">
    <property type="entry name" value="EF-hand"/>
    <property type="match status" value="1"/>
</dbReference>
<dbReference type="Gene3D" id="4.10.800.10">
    <property type="entry name" value="Thyroglobulin type-1"/>
    <property type="match status" value="1"/>
</dbReference>
<evidence type="ECO:0000256" key="8">
    <source>
        <dbReference type="SAM" id="MobiDB-lite"/>
    </source>
</evidence>
<dbReference type="InterPro" id="IPR036058">
    <property type="entry name" value="Kazal_dom_sf"/>
</dbReference>
<dbReference type="SUPFAM" id="SSF57610">
    <property type="entry name" value="Thyroglobulin type-1 domain"/>
    <property type="match status" value="1"/>
</dbReference>
<evidence type="ECO:0000256" key="3">
    <source>
        <dbReference type="ARBA" id="ARBA00022729"/>
    </source>
</evidence>
<dbReference type="InterPro" id="IPR019577">
    <property type="entry name" value="SPARC/Testican_Ca-bd-dom"/>
</dbReference>
<protein>
    <recommendedName>
        <fullName evidence="14">Thyroglobulin type-1 domain-containing protein</fullName>
    </recommendedName>
</protein>
<feature type="domain" description="EF-hand" evidence="9">
    <location>
        <begin position="313"/>
        <end position="348"/>
    </location>
</feature>
<dbReference type="PROSITE" id="PS50222">
    <property type="entry name" value="EF_HAND_2"/>
    <property type="match status" value="1"/>
</dbReference>
<keyword evidence="5 7" id="KW-1015">Disulfide bond</keyword>
<evidence type="ECO:0000256" key="5">
    <source>
        <dbReference type="ARBA" id="ARBA00023157"/>
    </source>
</evidence>
<evidence type="ECO:0000259" key="11">
    <source>
        <dbReference type="PROSITE" id="PS51465"/>
    </source>
</evidence>
<dbReference type="SMART" id="SM00280">
    <property type="entry name" value="KAZAL"/>
    <property type="match status" value="1"/>
</dbReference>
<comment type="subcellular location">
    <subcellularLocation>
        <location evidence="1">Secreted</location>
    </subcellularLocation>
</comment>
<feature type="compositionally biased region" description="Acidic residues" evidence="8">
    <location>
        <begin position="464"/>
        <end position="476"/>
    </location>
</feature>
<dbReference type="InterPro" id="IPR000716">
    <property type="entry name" value="Thyroglobulin_1"/>
</dbReference>
<evidence type="ECO:0000256" key="6">
    <source>
        <dbReference type="ARBA" id="ARBA00023180"/>
    </source>
</evidence>